<dbReference type="PANTHER" id="PTHR14663:SF2">
    <property type="entry name" value="METHYLTRANSFERASE NSUN7-RELATED"/>
    <property type="match status" value="1"/>
</dbReference>
<comment type="caution">
    <text evidence="2">The sequence shown here is derived from an EMBL/GenBank/DDBJ whole genome shotgun (WGS) entry which is preliminary data.</text>
</comment>
<reference evidence="2" key="1">
    <citation type="submission" date="2024-06" db="EMBL/GenBank/DDBJ databases">
        <authorList>
            <person name="Liu X."/>
            <person name="Lenzi L."/>
            <person name="Haldenby T S."/>
            <person name="Uol C."/>
        </authorList>
    </citation>
    <scope>NUCLEOTIDE SEQUENCE</scope>
</reference>
<feature type="compositionally biased region" description="Basic and acidic residues" evidence="1">
    <location>
        <begin position="720"/>
        <end position="739"/>
    </location>
</feature>
<protein>
    <recommendedName>
        <fullName evidence="4">Methyltransferase NSUN7</fullName>
    </recommendedName>
</protein>
<feature type="region of interest" description="Disordered" evidence="1">
    <location>
        <begin position="1"/>
        <end position="20"/>
    </location>
</feature>
<name>A0AAV2TE24_CALDB</name>
<dbReference type="Proteomes" id="UP001497525">
    <property type="component" value="Unassembled WGS sequence"/>
</dbReference>
<proteinExistence type="predicted"/>
<dbReference type="EMBL" id="CAXLJL010000267">
    <property type="protein sequence ID" value="CAL5135384.1"/>
    <property type="molecule type" value="Genomic_DNA"/>
</dbReference>
<evidence type="ECO:0000256" key="1">
    <source>
        <dbReference type="SAM" id="MobiDB-lite"/>
    </source>
</evidence>
<evidence type="ECO:0000313" key="3">
    <source>
        <dbReference type="Proteomes" id="UP001497525"/>
    </source>
</evidence>
<evidence type="ECO:0008006" key="4">
    <source>
        <dbReference type="Google" id="ProtNLM"/>
    </source>
</evidence>
<dbReference type="InterPro" id="IPR042620">
    <property type="entry name" value="NSUN7"/>
</dbReference>
<dbReference type="AlphaFoldDB" id="A0AAV2TE24"/>
<feature type="region of interest" description="Disordered" evidence="1">
    <location>
        <begin position="720"/>
        <end position="746"/>
    </location>
</feature>
<organism evidence="2 3">
    <name type="scientific">Calicophoron daubneyi</name>
    <name type="common">Rumen fluke</name>
    <name type="synonym">Paramphistomum daubneyi</name>
    <dbReference type="NCBI Taxonomy" id="300641"/>
    <lineage>
        <taxon>Eukaryota</taxon>
        <taxon>Metazoa</taxon>
        <taxon>Spiralia</taxon>
        <taxon>Lophotrochozoa</taxon>
        <taxon>Platyhelminthes</taxon>
        <taxon>Trematoda</taxon>
        <taxon>Digenea</taxon>
        <taxon>Plagiorchiida</taxon>
        <taxon>Pronocephalata</taxon>
        <taxon>Paramphistomoidea</taxon>
        <taxon>Paramphistomidae</taxon>
        <taxon>Calicophoron</taxon>
    </lineage>
</organism>
<accession>A0AAV2TE24</accession>
<feature type="region of interest" description="Disordered" evidence="1">
    <location>
        <begin position="153"/>
        <end position="224"/>
    </location>
</feature>
<sequence>MVIEMTEESLGAKPTAPHGQRLSQFPRRASVSLHMLGARRSLGGSMARAYKLAQYFRVIPCSYPEQAYCFAACLLKWFRLEAMRQEAYAASMTKSHHPDRHGAGSAPPNIEGELSAPPPLPPPPADTTQPGADEEEGINGNEEQAFTGEREGHNAVTADDAQQPETVGGEEKPKEGGTDNQGLEANDEAKAEQIEGEQEAGSRENSEQDGGSSEEIAPERPIYGAINKPPIAKIQYQNSREKRDTLRLAFSAMKYLSIIEKLLDEITFYSDYPDLKEEEQLVLVLVYDYAMRNFQRRTPLQYDRQLPTMEKYYEYMPNNRLILYPPGGELFKTAEQAVQAMCMRLAAAVARVRVRNQVGSLRLLLPQEWRKSEALAEGMSAYGWYNQLLGKQDIVTGWLKDHGFRRIIAGRLPQPMEYGSDKHCSDVFVFNKADLSTLLDSEVVLQRNLVLQDKSSCLGVHCLLANVQGGEEVLFANCINVYSAVHMEGLIGNKFPLIQPVPQIRCIRNLKEDEDIRLTTKMGSKVIKATSEEFLSMEFHGEKNKSIRHIFIEASDTRSSVIDPVGFLEVENDDVNILRDMWTPPGHPSKEARKVDFINKTAAMLRHALKFSGVRTVTLLSHSEDPDETDVMVARVIDITNRALLKEAESIAASSRGATTGTAFNPQVPVFPGLQEEREALEAGKPTIIMKNNSIRVPASREANGFYLVILNKEQILLKSPDEMRQESDGTARTRDKGGRARSRKR</sequence>
<dbReference type="PANTHER" id="PTHR14663">
    <property type="entry name" value="METHYLTRANSFERASE NSUN7-RELATED"/>
    <property type="match status" value="1"/>
</dbReference>
<feature type="region of interest" description="Disordered" evidence="1">
    <location>
        <begin position="93"/>
        <end position="138"/>
    </location>
</feature>
<evidence type="ECO:0000313" key="2">
    <source>
        <dbReference type="EMBL" id="CAL5135384.1"/>
    </source>
</evidence>
<gene>
    <name evidence="2" type="ORF">CDAUBV1_LOCUS9533</name>
</gene>
<feature type="compositionally biased region" description="Pro residues" evidence="1">
    <location>
        <begin position="116"/>
        <end position="125"/>
    </location>
</feature>